<sequence length="250" mass="27894">MSRSPVIHRHLHSTSMGNVLGDLPREPMVHACSVSASTVALLVTSLSRDICPNLNATFELWNTFLGVPEIINTIRQAGKIARQEEFQNNLSDVEDPFSKKFEVLFCGRVTVAHKNAPPALIDECIEKFNDVSCTKTLDSSSFSQQHETANHSGGFSIGDKFRSVFQPLVNEEQEKRPMRKSYSQPGLRSLSFKKDLQSRGLRSHSFARSFDEEGVSLNLSSQFIHGQNVVQPTDIAGNRIMLFTVKHCVC</sequence>
<evidence type="ECO:0000313" key="2">
    <source>
        <dbReference type="Proteomes" id="UP000827872"/>
    </source>
</evidence>
<name>A0ACB8E729_9SAUR</name>
<evidence type="ECO:0000313" key="1">
    <source>
        <dbReference type="EMBL" id="KAH7988088.1"/>
    </source>
</evidence>
<dbReference type="Proteomes" id="UP000827872">
    <property type="component" value="Linkage Group LG10"/>
</dbReference>
<gene>
    <name evidence="1" type="ORF">K3G42_005818</name>
</gene>
<proteinExistence type="predicted"/>
<dbReference type="EMBL" id="CM037623">
    <property type="protein sequence ID" value="KAH7988088.1"/>
    <property type="molecule type" value="Genomic_DNA"/>
</dbReference>
<protein>
    <submittedName>
        <fullName evidence="1">Uncharacterized protein</fullName>
    </submittedName>
</protein>
<organism evidence="1 2">
    <name type="scientific">Sphaerodactylus townsendi</name>
    <dbReference type="NCBI Taxonomy" id="933632"/>
    <lineage>
        <taxon>Eukaryota</taxon>
        <taxon>Metazoa</taxon>
        <taxon>Chordata</taxon>
        <taxon>Craniata</taxon>
        <taxon>Vertebrata</taxon>
        <taxon>Euteleostomi</taxon>
        <taxon>Lepidosauria</taxon>
        <taxon>Squamata</taxon>
        <taxon>Bifurcata</taxon>
        <taxon>Gekkota</taxon>
        <taxon>Sphaerodactylidae</taxon>
        <taxon>Sphaerodactylus</taxon>
    </lineage>
</organism>
<comment type="caution">
    <text evidence="1">The sequence shown here is derived from an EMBL/GenBank/DDBJ whole genome shotgun (WGS) entry which is preliminary data.</text>
</comment>
<reference evidence="1" key="1">
    <citation type="submission" date="2021-08" db="EMBL/GenBank/DDBJ databases">
        <title>The first chromosome-level gecko genome reveals the dynamic sex chromosomes of Neotropical dwarf geckos (Sphaerodactylidae: Sphaerodactylus).</title>
        <authorList>
            <person name="Pinto B.J."/>
            <person name="Keating S.E."/>
            <person name="Gamble T."/>
        </authorList>
    </citation>
    <scope>NUCLEOTIDE SEQUENCE</scope>
    <source>
        <strain evidence="1">TG3544</strain>
    </source>
</reference>
<accession>A0ACB8E729</accession>
<keyword evidence="2" id="KW-1185">Reference proteome</keyword>